<proteinExistence type="predicted"/>
<dbReference type="AlphaFoldDB" id="A0A5K1JWQ4"/>
<comment type="subcellular location">
    <subcellularLocation>
        <location evidence="1">Nucleus</location>
    </subcellularLocation>
</comment>
<dbReference type="GO" id="GO:0005634">
    <property type="term" value="C:nucleus"/>
    <property type="evidence" value="ECO:0007669"/>
    <property type="project" value="UniProtKB-SubCell"/>
</dbReference>
<evidence type="ECO:0000256" key="2">
    <source>
        <dbReference type="ARBA" id="ARBA00023242"/>
    </source>
</evidence>
<organism evidence="3">
    <name type="scientific">Ganoderma boninense</name>
    <dbReference type="NCBI Taxonomy" id="34458"/>
    <lineage>
        <taxon>Eukaryota</taxon>
        <taxon>Fungi</taxon>
        <taxon>Dikarya</taxon>
        <taxon>Basidiomycota</taxon>
        <taxon>Agaricomycotina</taxon>
        <taxon>Agaricomycetes</taxon>
        <taxon>Polyporales</taxon>
        <taxon>Polyporaceae</taxon>
        <taxon>Ganoderma</taxon>
    </lineage>
</organism>
<dbReference type="CDD" id="cd12148">
    <property type="entry name" value="fungal_TF_MHR"/>
    <property type="match status" value="1"/>
</dbReference>
<evidence type="ECO:0000313" key="3">
    <source>
        <dbReference type="EMBL" id="VWO96528.1"/>
    </source>
</evidence>
<dbReference type="PANTHER" id="PTHR31001">
    <property type="entry name" value="UNCHARACTERIZED TRANSCRIPTIONAL REGULATORY PROTEIN"/>
    <property type="match status" value="1"/>
</dbReference>
<name>A0A5K1JWQ4_9APHY</name>
<dbReference type="InterPro" id="IPR050613">
    <property type="entry name" value="Sec_Metabolite_Reg"/>
</dbReference>
<sequence length="389" mass="42015">MITLAQVIEEVVSNGLSIRPTSYAAVLETDKKLQVWHSTLHPSLDWRRPHATSKNPSPQERDVFYQRHTSASYFLGALMNLHRPYLMREPPILPLPGRSVVQNPSRERCIDAAMELVRILCDAHEEAARWGVGAGGGEQQVSAVLFHYAYCAFDGTVALVGALSQDPPYPRAEECLALIYRATRMLEDIKLAHDLDAARRGEANIAARAITILAALRKAGRWDERFGRRDGTPLACSLAEPHVAAPASSCSPVSEIPGNLHEPGGLMLGGYPFDPAQFSGPGFDAHAQPATSAIPFLNTGGHAPVLSPFAGLQSAVMNQDTERPGDLLDLGIYASLMAPLQMDPSWSRGAAHSMAMPFEMLQSSENDIDWGAVLNSTSDGGAGMNWSIG</sequence>
<dbReference type="PANTHER" id="PTHR31001:SF90">
    <property type="entry name" value="CENTROMERE DNA-BINDING PROTEIN COMPLEX CBF3 SUBUNIT B"/>
    <property type="match status" value="1"/>
</dbReference>
<protein>
    <submittedName>
        <fullName evidence="3">Zn(2)-C6 fungal-type domain-containing protein</fullName>
    </submittedName>
</protein>
<keyword evidence="2" id="KW-0539">Nucleus</keyword>
<gene>
    <name evidence="3" type="primary">I1RSR1</name>
</gene>
<accession>A0A5K1JWQ4</accession>
<evidence type="ECO:0000256" key="1">
    <source>
        <dbReference type="ARBA" id="ARBA00004123"/>
    </source>
</evidence>
<reference evidence="3" key="1">
    <citation type="submission" date="2019-10" db="EMBL/GenBank/DDBJ databases">
        <authorList>
            <person name="Nor Muhammad N."/>
        </authorList>
    </citation>
    <scope>NUCLEOTIDE SEQUENCE</scope>
</reference>
<dbReference type="EMBL" id="LR725711">
    <property type="protein sequence ID" value="VWO96528.1"/>
    <property type="molecule type" value="Genomic_DNA"/>
</dbReference>